<feature type="non-terminal residue" evidence="3">
    <location>
        <position position="435"/>
    </location>
</feature>
<sequence length="435" mass="50669">MRFIEQEKKLRIYNIDTPGTIQFRHGELFPNTICSLVLGSSGCGKTNFNILCVINCFTKFAWTVPLKSKTGKAVTNTMSKILLDRSPKFLQLDNGKEFYNTIFDTLMIKYNIHKYSMFSIMKACVVERFNRTLKEKMFREFTDCGSHKWISILPKLLNEHNNSKHRTIGMTPTKADLNPSPVTIKQREINNEKIKFKVGDNVRIGTQKGVFTKGYLPNWSSEIFEILKINRTLPVTYQLQNYTGQPIAGCFYSSEIHKTNHPNEYLIEKIIILKLVKQKKNISNLEQSIKSYTNKIDKIEHLIEQNNKSMLVLEEQTENLQLTCVDIVQRMSYTAASLEKIRENIKGIKKIFPSIQSQFNTIEAIIYFQCIFGVNNKYFIKEMSIVDTEIWATQHWIFKNSKSMQDSKSQKTNKWLLHKFHQLSINYGDIEYGEL</sequence>
<reference evidence="3 4" key="1">
    <citation type="submission" date="2019-08" db="EMBL/GenBank/DDBJ databases">
        <title>Whole genome of Aphis craccivora.</title>
        <authorList>
            <person name="Voronova N.V."/>
            <person name="Shulinski R.S."/>
            <person name="Bandarenka Y.V."/>
            <person name="Zhorov D.G."/>
            <person name="Warner D."/>
        </authorList>
    </citation>
    <scope>NUCLEOTIDE SEQUENCE [LARGE SCALE GENOMIC DNA]</scope>
    <source>
        <strain evidence="3">180601</strain>
        <tissue evidence="3">Whole Body</tissue>
    </source>
</reference>
<evidence type="ECO:0000259" key="2">
    <source>
        <dbReference type="PROSITE" id="PS50994"/>
    </source>
</evidence>
<dbReference type="Gene3D" id="3.30.420.10">
    <property type="entry name" value="Ribonuclease H-like superfamily/Ribonuclease H"/>
    <property type="match status" value="1"/>
</dbReference>
<dbReference type="PROSITE" id="PS50994">
    <property type="entry name" value="INTEGRASE"/>
    <property type="match status" value="1"/>
</dbReference>
<comment type="caution">
    <text evidence="3">The sequence shown here is derived from an EMBL/GenBank/DDBJ whole genome shotgun (WGS) entry which is preliminary data.</text>
</comment>
<dbReference type="GO" id="GO:0015074">
    <property type="term" value="P:DNA integration"/>
    <property type="evidence" value="ECO:0007669"/>
    <property type="project" value="InterPro"/>
</dbReference>
<dbReference type="SUPFAM" id="SSF53098">
    <property type="entry name" value="Ribonuclease H-like"/>
    <property type="match status" value="1"/>
</dbReference>
<feature type="coiled-coil region" evidence="1">
    <location>
        <begin position="275"/>
        <end position="302"/>
    </location>
</feature>
<feature type="domain" description="Integrase catalytic" evidence="2">
    <location>
        <begin position="14"/>
        <end position="180"/>
    </location>
</feature>
<evidence type="ECO:0000313" key="4">
    <source>
        <dbReference type="Proteomes" id="UP000478052"/>
    </source>
</evidence>
<dbReference type="PANTHER" id="PTHR46585">
    <property type="entry name" value="INTEGRASE CORE DOMAIN CONTAINING PROTEIN"/>
    <property type="match status" value="1"/>
</dbReference>
<dbReference type="InterPro" id="IPR012337">
    <property type="entry name" value="RNaseH-like_sf"/>
</dbReference>
<dbReference type="PANTHER" id="PTHR46585:SF1">
    <property type="entry name" value="CHROMO DOMAIN-CONTAINING PROTEIN"/>
    <property type="match status" value="1"/>
</dbReference>
<proteinExistence type="predicted"/>
<dbReference type="OrthoDB" id="6621683at2759"/>
<evidence type="ECO:0000256" key="1">
    <source>
        <dbReference type="SAM" id="Coils"/>
    </source>
</evidence>
<evidence type="ECO:0000313" key="3">
    <source>
        <dbReference type="EMBL" id="KAF0707081.1"/>
    </source>
</evidence>
<dbReference type="Proteomes" id="UP000478052">
    <property type="component" value="Unassembled WGS sequence"/>
</dbReference>
<dbReference type="GO" id="GO:0003676">
    <property type="term" value="F:nucleic acid binding"/>
    <property type="evidence" value="ECO:0007669"/>
    <property type="project" value="InterPro"/>
</dbReference>
<dbReference type="AlphaFoldDB" id="A0A6G0VSP0"/>
<gene>
    <name evidence="3" type="ORF">FWK35_00032433</name>
</gene>
<dbReference type="EMBL" id="VUJU01012671">
    <property type="protein sequence ID" value="KAF0707081.1"/>
    <property type="molecule type" value="Genomic_DNA"/>
</dbReference>
<name>A0A6G0VSP0_APHCR</name>
<accession>A0A6G0VSP0</accession>
<protein>
    <submittedName>
        <fullName evidence="3">Integrase catalytic domain-containing protein</fullName>
    </submittedName>
</protein>
<dbReference type="InterPro" id="IPR036397">
    <property type="entry name" value="RNaseH_sf"/>
</dbReference>
<keyword evidence="4" id="KW-1185">Reference proteome</keyword>
<dbReference type="InterPro" id="IPR001584">
    <property type="entry name" value="Integrase_cat-core"/>
</dbReference>
<organism evidence="3 4">
    <name type="scientific">Aphis craccivora</name>
    <name type="common">Cowpea aphid</name>
    <dbReference type="NCBI Taxonomy" id="307492"/>
    <lineage>
        <taxon>Eukaryota</taxon>
        <taxon>Metazoa</taxon>
        <taxon>Ecdysozoa</taxon>
        <taxon>Arthropoda</taxon>
        <taxon>Hexapoda</taxon>
        <taxon>Insecta</taxon>
        <taxon>Pterygota</taxon>
        <taxon>Neoptera</taxon>
        <taxon>Paraneoptera</taxon>
        <taxon>Hemiptera</taxon>
        <taxon>Sternorrhyncha</taxon>
        <taxon>Aphidomorpha</taxon>
        <taxon>Aphidoidea</taxon>
        <taxon>Aphididae</taxon>
        <taxon>Aphidini</taxon>
        <taxon>Aphis</taxon>
        <taxon>Aphis</taxon>
    </lineage>
</organism>
<keyword evidence="1" id="KW-0175">Coiled coil</keyword>